<dbReference type="SUPFAM" id="SSF56219">
    <property type="entry name" value="DNase I-like"/>
    <property type="match status" value="1"/>
</dbReference>
<evidence type="ECO:0000313" key="1">
    <source>
        <dbReference type="EMBL" id="KAK9687614.1"/>
    </source>
</evidence>
<reference evidence="1 2" key="1">
    <citation type="journal article" date="2024" name="BMC Genomics">
        <title>De novo assembly and annotation of Popillia japonica's genome with initial clues to its potential as an invasive pest.</title>
        <authorList>
            <person name="Cucini C."/>
            <person name="Boschi S."/>
            <person name="Funari R."/>
            <person name="Cardaioli E."/>
            <person name="Iannotti N."/>
            <person name="Marturano G."/>
            <person name="Paoli F."/>
            <person name="Bruttini M."/>
            <person name="Carapelli A."/>
            <person name="Frati F."/>
            <person name="Nardi F."/>
        </authorList>
    </citation>
    <scope>NUCLEOTIDE SEQUENCE [LARGE SCALE GENOMIC DNA]</scope>
    <source>
        <strain evidence="1">DMR45628</strain>
    </source>
</reference>
<gene>
    <name evidence="1" type="ORF">QE152_g36129</name>
</gene>
<dbReference type="AlphaFoldDB" id="A0AAW1IDY4"/>
<proteinExistence type="predicted"/>
<comment type="caution">
    <text evidence="1">The sequence shown here is derived from an EMBL/GenBank/DDBJ whole genome shotgun (WGS) entry which is preliminary data.</text>
</comment>
<dbReference type="Proteomes" id="UP001458880">
    <property type="component" value="Unassembled WGS sequence"/>
</dbReference>
<dbReference type="EMBL" id="JASPKY010000632">
    <property type="protein sequence ID" value="KAK9687614.1"/>
    <property type="molecule type" value="Genomic_DNA"/>
</dbReference>
<evidence type="ECO:0000313" key="2">
    <source>
        <dbReference type="Proteomes" id="UP001458880"/>
    </source>
</evidence>
<sequence>MDRITNTMEQQGTIKTRKVKKENKRAYEQKIDTKNNLLSGNKMNKSQKRWQRGTWNVRGINGKEKGLEEEFERAGLKILAVTETKKKGKGCITTENGHIFMYSGVNVKSWASGGVGCIANKSIAHRIQKWEDWSERNMTVEIKDANGNISTIIITYGPNEDDNKENKDKYWKELTEIMEGTEGARGKIILIGDFNARVERKDEVYKGIIGRYGENNRNTYIYTRDAK</sequence>
<organism evidence="1 2">
    <name type="scientific">Popillia japonica</name>
    <name type="common">Japanese beetle</name>
    <dbReference type="NCBI Taxonomy" id="7064"/>
    <lineage>
        <taxon>Eukaryota</taxon>
        <taxon>Metazoa</taxon>
        <taxon>Ecdysozoa</taxon>
        <taxon>Arthropoda</taxon>
        <taxon>Hexapoda</taxon>
        <taxon>Insecta</taxon>
        <taxon>Pterygota</taxon>
        <taxon>Neoptera</taxon>
        <taxon>Endopterygota</taxon>
        <taxon>Coleoptera</taxon>
        <taxon>Polyphaga</taxon>
        <taxon>Scarabaeiformia</taxon>
        <taxon>Scarabaeidae</taxon>
        <taxon>Rutelinae</taxon>
        <taxon>Popillia</taxon>
    </lineage>
</organism>
<keyword evidence="2" id="KW-1185">Reference proteome</keyword>
<evidence type="ECO:0008006" key="3">
    <source>
        <dbReference type="Google" id="ProtNLM"/>
    </source>
</evidence>
<dbReference type="InterPro" id="IPR036691">
    <property type="entry name" value="Endo/exonu/phosph_ase_sf"/>
</dbReference>
<name>A0AAW1IDY4_POPJA</name>
<protein>
    <recommendedName>
        <fullName evidence="3">Endonuclease/exonuclease/phosphatase domain-containing protein</fullName>
    </recommendedName>
</protein>
<dbReference type="Gene3D" id="3.60.10.10">
    <property type="entry name" value="Endonuclease/exonuclease/phosphatase"/>
    <property type="match status" value="1"/>
</dbReference>
<accession>A0AAW1IDY4</accession>